<comment type="caution">
    <text evidence="1">The sequence shown here is derived from an EMBL/GenBank/DDBJ whole genome shotgun (WGS) entry which is preliminary data.</text>
</comment>
<reference evidence="2" key="1">
    <citation type="journal article" date="2019" name="Int. J. Syst. Evol. Microbiol.">
        <title>The Global Catalogue of Microorganisms (GCM) 10K type strain sequencing project: providing services to taxonomists for standard genome sequencing and annotation.</title>
        <authorList>
            <consortium name="The Broad Institute Genomics Platform"/>
            <consortium name="The Broad Institute Genome Sequencing Center for Infectious Disease"/>
            <person name="Wu L."/>
            <person name="Ma J."/>
        </authorList>
    </citation>
    <scope>NUCLEOTIDE SEQUENCE [LARGE SCALE GENOMIC DNA]</scope>
    <source>
        <strain evidence="2">CGMCC 1.15420</strain>
    </source>
</reference>
<dbReference type="EMBL" id="BMIW01000005">
    <property type="protein sequence ID" value="GGF90589.1"/>
    <property type="molecule type" value="Genomic_DNA"/>
</dbReference>
<organism evidence="1 2">
    <name type="scientific">Paenibacillus aceti</name>
    <dbReference type="NCBI Taxonomy" id="1820010"/>
    <lineage>
        <taxon>Bacteria</taxon>
        <taxon>Bacillati</taxon>
        <taxon>Bacillota</taxon>
        <taxon>Bacilli</taxon>
        <taxon>Bacillales</taxon>
        <taxon>Paenibacillaceae</taxon>
        <taxon>Paenibacillus</taxon>
    </lineage>
</organism>
<keyword evidence="2" id="KW-1185">Reference proteome</keyword>
<dbReference type="Pfam" id="PF19468">
    <property type="entry name" value="DUF6005"/>
    <property type="match status" value="1"/>
</dbReference>
<evidence type="ECO:0000313" key="2">
    <source>
        <dbReference type="Proteomes" id="UP000608420"/>
    </source>
</evidence>
<gene>
    <name evidence="1" type="ORF">GCM10010913_10080</name>
</gene>
<evidence type="ECO:0000313" key="1">
    <source>
        <dbReference type="EMBL" id="GGF90589.1"/>
    </source>
</evidence>
<dbReference type="Proteomes" id="UP000608420">
    <property type="component" value="Unassembled WGS sequence"/>
</dbReference>
<proteinExistence type="predicted"/>
<dbReference type="RefSeq" id="WP_162944276.1">
    <property type="nucleotide sequence ID" value="NZ_BMIW01000005.1"/>
</dbReference>
<accession>A0ABQ1VRS3</accession>
<name>A0ABQ1VRS3_9BACL</name>
<protein>
    <recommendedName>
        <fullName evidence="3">Butirosin biosynthesis protein H N-terminal domain-containing protein</fullName>
    </recommendedName>
</protein>
<dbReference type="InterPro" id="IPR046047">
    <property type="entry name" value="DUF6005"/>
</dbReference>
<sequence length="309" mass="36634">MLRQIHCLLDCLAYALHPGTDYRPLFIGAWNTPFEVEEDGRISYFSASITNEVYRTMFEQFYRQQLHAWYDHRLNKQQNFERLRRMIMRIQPNQYLLVQLDLFYLKYETRCYRKIHQPHFVIILEEQDQHWSVVDPYFSWEGRLHEEEISSAFCENPLGEGFLLDTTNLSRPDIHSVSSYLEQELVQGHNSLVQEVKETIRKFTDHAAEFPKKRLVRTFSQIGILAKRKLSYQLLYDYLVASTSPDNDFASKVESLVKGWNAFGYMAIKASMGAAKLEQLWDKAVQLEQQEEEIKACLRSVQRQWKEAQ</sequence>
<evidence type="ECO:0008006" key="3">
    <source>
        <dbReference type="Google" id="ProtNLM"/>
    </source>
</evidence>